<organism evidence="1 2">
    <name type="scientific">Lacticaseibacillus pantheris DSM 15945 = JCM 12539 = NBRC 106106</name>
    <dbReference type="NCBI Taxonomy" id="1423783"/>
    <lineage>
        <taxon>Bacteria</taxon>
        <taxon>Bacillati</taxon>
        <taxon>Bacillota</taxon>
        <taxon>Bacilli</taxon>
        <taxon>Lactobacillales</taxon>
        <taxon>Lactobacillaceae</taxon>
        <taxon>Lacticaseibacillus</taxon>
    </lineage>
</organism>
<gene>
    <name evidence="1" type="ORF">FC50_GL001539</name>
</gene>
<evidence type="ECO:0000313" key="2">
    <source>
        <dbReference type="Proteomes" id="UP000051922"/>
    </source>
</evidence>
<proteinExistence type="predicted"/>
<dbReference type="Proteomes" id="UP000051922">
    <property type="component" value="Unassembled WGS sequence"/>
</dbReference>
<name>A0A0R1TVZ6_9LACO</name>
<reference evidence="1 2" key="1">
    <citation type="journal article" date="2015" name="Genome Announc.">
        <title>Expanding the biotechnology potential of lactobacilli through comparative genomics of 213 strains and associated genera.</title>
        <authorList>
            <person name="Sun Z."/>
            <person name="Harris H.M."/>
            <person name="McCann A."/>
            <person name="Guo C."/>
            <person name="Argimon S."/>
            <person name="Zhang W."/>
            <person name="Yang X."/>
            <person name="Jeffery I.B."/>
            <person name="Cooney J.C."/>
            <person name="Kagawa T.F."/>
            <person name="Liu W."/>
            <person name="Song Y."/>
            <person name="Salvetti E."/>
            <person name="Wrobel A."/>
            <person name="Rasinkangas P."/>
            <person name="Parkhill J."/>
            <person name="Rea M.C."/>
            <person name="O'Sullivan O."/>
            <person name="Ritari J."/>
            <person name="Douillard F.P."/>
            <person name="Paul Ross R."/>
            <person name="Yang R."/>
            <person name="Briner A.E."/>
            <person name="Felis G.E."/>
            <person name="de Vos W.M."/>
            <person name="Barrangou R."/>
            <person name="Klaenhammer T.R."/>
            <person name="Caufield P.W."/>
            <person name="Cui Y."/>
            <person name="Zhang H."/>
            <person name="O'Toole P.W."/>
        </authorList>
    </citation>
    <scope>NUCLEOTIDE SEQUENCE [LARGE SCALE GENOMIC DNA]</scope>
    <source>
        <strain evidence="1 2">DSM 15945</strain>
    </source>
</reference>
<evidence type="ECO:0000313" key="1">
    <source>
        <dbReference type="EMBL" id="KRL85382.1"/>
    </source>
</evidence>
<sequence length="115" mass="12135">MVHGTSIDDLKPTLKKNRAKLEDLALELKNNSTNADTTKALSGYVTDAEAVLTAVGDNNQTEFNTATKKFFKTSSTIGRQSFGGHTPTSLVTYSQAVQNTAKISSSSSSSASSSN</sequence>
<dbReference type="PATRIC" id="fig|1423783.4.peg.1582"/>
<evidence type="ECO:0008006" key="3">
    <source>
        <dbReference type="Google" id="ProtNLM"/>
    </source>
</evidence>
<dbReference type="AlphaFoldDB" id="A0A0R1TVZ6"/>
<protein>
    <recommendedName>
        <fullName evidence="3">LXG domain-containing protein</fullName>
    </recommendedName>
</protein>
<dbReference type="EMBL" id="AZFJ01000052">
    <property type="protein sequence ID" value="KRL85382.1"/>
    <property type="molecule type" value="Genomic_DNA"/>
</dbReference>
<comment type="caution">
    <text evidence="1">The sequence shown here is derived from an EMBL/GenBank/DDBJ whole genome shotgun (WGS) entry which is preliminary data.</text>
</comment>
<keyword evidence="2" id="KW-1185">Reference proteome</keyword>
<accession>A0A0R1TVZ6</accession>